<proteinExistence type="predicted"/>
<dbReference type="Proteomes" id="UP000054564">
    <property type="component" value="Unassembled WGS sequence"/>
</dbReference>
<keyword evidence="2" id="KW-1185">Reference proteome</keyword>
<organism evidence="1 2">
    <name type="scientific">Puccinia striiformis f. sp. tritici PST-78</name>
    <dbReference type="NCBI Taxonomy" id="1165861"/>
    <lineage>
        <taxon>Eukaryota</taxon>
        <taxon>Fungi</taxon>
        <taxon>Dikarya</taxon>
        <taxon>Basidiomycota</taxon>
        <taxon>Pucciniomycotina</taxon>
        <taxon>Pucciniomycetes</taxon>
        <taxon>Pucciniales</taxon>
        <taxon>Pucciniaceae</taxon>
        <taxon>Puccinia</taxon>
    </lineage>
</organism>
<sequence length="121" mass="13635">MPPLILFLKFSRNNPPVPQNSRINPLVPQNLRINPPVPQNLRINPQQALVERSATLRNSHINTERNLTQELAINKADVDVNGSQDGLAEPDEPDIEPQMTDTHINYLFHIVQALNKPPTNP</sequence>
<accession>A0A0L0VJC7</accession>
<dbReference type="AlphaFoldDB" id="A0A0L0VJC7"/>
<reference evidence="2" key="1">
    <citation type="submission" date="2014-03" db="EMBL/GenBank/DDBJ databases">
        <title>The Genome Sequence of Puccinia striiformis f. sp. tritici PST-78.</title>
        <authorList>
            <consortium name="The Broad Institute Genome Sequencing Platform"/>
            <person name="Cuomo C."/>
            <person name="Hulbert S."/>
            <person name="Chen X."/>
            <person name="Walker B."/>
            <person name="Young S.K."/>
            <person name="Zeng Q."/>
            <person name="Gargeya S."/>
            <person name="Fitzgerald M."/>
            <person name="Haas B."/>
            <person name="Abouelleil A."/>
            <person name="Alvarado L."/>
            <person name="Arachchi H.M."/>
            <person name="Berlin A.M."/>
            <person name="Chapman S.B."/>
            <person name="Goldberg J."/>
            <person name="Griggs A."/>
            <person name="Gujja S."/>
            <person name="Hansen M."/>
            <person name="Howarth C."/>
            <person name="Imamovic A."/>
            <person name="Larimer J."/>
            <person name="McCowan C."/>
            <person name="Montmayeur A."/>
            <person name="Murphy C."/>
            <person name="Neiman D."/>
            <person name="Pearson M."/>
            <person name="Priest M."/>
            <person name="Roberts A."/>
            <person name="Saif S."/>
            <person name="Shea T."/>
            <person name="Sisk P."/>
            <person name="Sykes S."/>
            <person name="Wortman J."/>
            <person name="Nusbaum C."/>
            <person name="Birren B."/>
        </authorList>
    </citation>
    <scope>NUCLEOTIDE SEQUENCE [LARGE SCALE GENOMIC DNA]</scope>
    <source>
        <strain evidence="2">race PST-78</strain>
    </source>
</reference>
<gene>
    <name evidence="1" type="ORF">PSTG_07317</name>
</gene>
<name>A0A0L0VJC7_9BASI</name>
<evidence type="ECO:0000313" key="1">
    <source>
        <dbReference type="EMBL" id="KNE99387.1"/>
    </source>
</evidence>
<protein>
    <submittedName>
        <fullName evidence="1">Uncharacterized protein</fullName>
    </submittedName>
</protein>
<dbReference type="EMBL" id="AJIL01000046">
    <property type="protein sequence ID" value="KNE99387.1"/>
    <property type="molecule type" value="Genomic_DNA"/>
</dbReference>
<comment type="caution">
    <text evidence="1">The sequence shown here is derived from an EMBL/GenBank/DDBJ whole genome shotgun (WGS) entry which is preliminary data.</text>
</comment>
<evidence type="ECO:0000313" key="2">
    <source>
        <dbReference type="Proteomes" id="UP000054564"/>
    </source>
</evidence>